<name>A0ABS0CT64_9NOCA</name>
<dbReference type="RefSeq" id="WP_195131020.1">
    <property type="nucleotide sequence ID" value="NZ_JADLQX010000014.1"/>
</dbReference>
<proteinExistence type="predicted"/>
<feature type="transmembrane region" description="Helical" evidence="1">
    <location>
        <begin position="91"/>
        <end position="112"/>
    </location>
</feature>
<evidence type="ECO:0000313" key="3">
    <source>
        <dbReference type="Proteomes" id="UP000702209"/>
    </source>
</evidence>
<dbReference type="Proteomes" id="UP000702209">
    <property type="component" value="Unassembled WGS sequence"/>
</dbReference>
<organism evidence="2 3">
    <name type="scientific">Nocardia amamiensis</name>
    <dbReference type="NCBI Taxonomy" id="404578"/>
    <lineage>
        <taxon>Bacteria</taxon>
        <taxon>Bacillati</taxon>
        <taxon>Actinomycetota</taxon>
        <taxon>Actinomycetes</taxon>
        <taxon>Mycobacteriales</taxon>
        <taxon>Nocardiaceae</taxon>
        <taxon>Nocardia</taxon>
    </lineage>
</organism>
<keyword evidence="1" id="KW-1133">Transmembrane helix</keyword>
<feature type="transmembrane region" description="Helical" evidence="1">
    <location>
        <begin position="119"/>
        <end position="138"/>
    </location>
</feature>
<accession>A0ABS0CT64</accession>
<keyword evidence="3" id="KW-1185">Reference proteome</keyword>
<keyword evidence="1" id="KW-0472">Membrane</keyword>
<sequence length="153" mass="15533">MTRFLAVLSGVLLVASVALLEPWVGVPALVLVALGWWYRPVAVCAVLLALGLLAVADAGILASAATGLVATTYLLNAATVTAPHGVVPTTIPSVVGAVGFAAVAVGAGLIPLRLSWAPLVAPVLIVVLFALVIQGAAARRAPGDRQLRSYERP</sequence>
<evidence type="ECO:0000313" key="2">
    <source>
        <dbReference type="EMBL" id="MBF6299767.1"/>
    </source>
</evidence>
<comment type="caution">
    <text evidence="2">The sequence shown here is derived from an EMBL/GenBank/DDBJ whole genome shotgun (WGS) entry which is preliminary data.</text>
</comment>
<keyword evidence="1" id="KW-0812">Transmembrane</keyword>
<dbReference type="EMBL" id="JADLQX010000014">
    <property type="protein sequence ID" value="MBF6299767.1"/>
    <property type="molecule type" value="Genomic_DNA"/>
</dbReference>
<protein>
    <submittedName>
        <fullName evidence="2">Uncharacterized protein</fullName>
    </submittedName>
</protein>
<evidence type="ECO:0000256" key="1">
    <source>
        <dbReference type="SAM" id="Phobius"/>
    </source>
</evidence>
<reference evidence="2 3" key="1">
    <citation type="submission" date="2020-10" db="EMBL/GenBank/DDBJ databases">
        <title>Identification of Nocardia species via Next-generation sequencing and recognition of intraspecies genetic diversity.</title>
        <authorList>
            <person name="Li P."/>
            <person name="Li P."/>
            <person name="Lu B."/>
        </authorList>
    </citation>
    <scope>NUCLEOTIDE SEQUENCE [LARGE SCALE GENOMIC DNA]</scope>
    <source>
        <strain evidence="2 3">BJ06-0157</strain>
    </source>
</reference>
<feature type="transmembrane region" description="Helical" evidence="1">
    <location>
        <begin position="60"/>
        <end position="79"/>
    </location>
</feature>
<feature type="transmembrane region" description="Helical" evidence="1">
    <location>
        <begin position="36"/>
        <end position="55"/>
    </location>
</feature>
<gene>
    <name evidence="2" type="ORF">IU459_19800</name>
</gene>